<dbReference type="GeneID" id="87957708"/>
<dbReference type="InterPro" id="IPR032675">
    <property type="entry name" value="LRR_dom_sf"/>
</dbReference>
<evidence type="ECO:0000256" key="1">
    <source>
        <dbReference type="SAM" id="MobiDB-lite"/>
    </source>
</evidence>
<evidence type="ECO:0000313" key="3">
    <source>
        <dbReference type="EMBL" id="WRT68599.1"/>
    </source>
</evidence>
<dbReference type="Proteomes" id="UP001329825">
    <property type="component" value="Chromosome 7"/>
</dbReference>
<dbReference type="Gene3D" id="3.80.10.10">
    <property type="entry name" value="Ribonuclease Inhibitor"/>
    <property type="match status" value="1"/>
</dbReference>
<sequence length="530" mass="59936">MTSRLPRQCGLLDLPQEVLFQITSHLDSRSATSLSTVCLQLQPSAESRVWESIGITQSDIFGTDTTSRLSSFQSPPFGENEVEEEEEKEDDLSDSLAKTHSNIWALRSQSLIFHLNHLLERQSWRKGFVKRLDLQLRLEIPLDLAKLLKSLPSLREFVLSFPTASSNTLANQSLREFITTLQLFQSLEKSPLVRLKMLKVTVTDNWSLTVQSMLKSAPGIQVLHIGSQIGDRGYHQRLEDVQEKLGSLPCLKVLSVEDMQPSFTNTLDDVVKAAPYLKEVSLRDQVLSWRPDKQDGLLKSMSKLKGLKELETSSRCIDAITSLDGWTEVESLIITWTAGMLKESEIIGRIIPPLPRLRRYQINLSTYASSHHAWQHLAEPRLGAMSTLISRLPLDLVHAPSLGIIQCPGYETSQNSLMSNGDIPKLDWKDPLFQGIIVYSYENEKGDELVHCRSKVRSQLETRSPLVDIFAGWEEHGYYNWKPIPTRVLAGVYGITGTNLKDQPPGRGLCLAHKGWDLLSTWERQDEKWS</sequence>
<dbReference type="EMBL" id="CP141887">
    <property type="protein sequence ID" value="WRT68599.1"/>
    <property type="molecule type" value="Genomic_DNA"/>
</dbReference>
<name>A0ABZ1D5L0_9TREE</name>
<gene>
    <name evidence="3" type="ORF">IL334_005577</name>
</gene>
<dbReference type="Pfam" id="PF12937">
    <property type="entry name" value="F-box-like"/>
    <property type="match status" value="1"/>
</dbReference>
<dbReference type="RefSeq" id="XP_062793339.1">
    <property type="nucleotide sequence ID" value="XM_062937288.1"/>
</dbReference>
<dbReference type="SUPFAM" id="SSF81383">
    <property type="entry name" value="F-box domain"/>
    <property type="match status" value="1"/>
</dbReference>
<accession>A0ABZ1D5L0</accession>
<feature type="compositionally biased region" description="Acidic residues" evidence="1">
    <location>
        <begin position="80"/>
        <end position="93"/>
    </location>
</feature>
<proteinExistence type="predicted"/>
<feature type="region of interest" description="Disordered" evidence="1">
    <location>
        <begin position="66"/>
        <end position="93"/>
    </location>
</feature>
<evidence type="ECO:0000259" key="2">
    <source>
        <dbReference type="PROSITE" id="PS50181"/>
    </source>
</evidence>
<feature type="domain" description="F-box" evidence="2">
    <location>
        <begin position="8"/>
        <end position="53"/>
    </location>
</feature>
<dbReference type="PROSITE" id="PS50181">
    <property type="entry name" value="FBOX"/>
    <property type="match status" value="1"/>
</dbReference>
<evidence type="ECO:0000313" key="4">
    <source>
        <dbReference type="Proteomes" id="UP001329825"/>
    </source>
</evidence>
<organism evidence="3 4">
    <name type="scientific">Kwoniella shivajii</name>
    <dbReference type="NCBI Taxonomy" id="564305"/>
    <lineage>
        <taxon>Eukaryota</taxon>
        <taxon>Fungi</taxon>
        <taxon>Dikarya</taxon>
        <taxon>Basidiomycota</taxon>
        <taxon>Agaricomycotina</taxon>
        <taxon>Tremellomycetes</taxon>
        <taxon>Tremellales</taxon>
        <taxon>Cryptococcaceae</taxon>
        <taxon>Kwoniella</taxon>
    </lineage>
</organism>
<dbReference type="InterPro" id="IPR036047">
    <property type="entry name" value="F-box-like_dom_sf"/>
</dbReference>
<reference evidence="3 4" key="1">
    <citation type="submission" date="2024-01" db="EMBL/GenBank/DDBJ databases">
        <title>Comparative genomics of Cryptococcus and Kwoniella reveals pathogenesis evolution and contrasting modes of karyotype evolution via chromosome fusion or intercentromeric recombination.</title>
        <authorList>
            <person name="Coelho M.A."/>
            <person name="David-Palma M."/>
            <person name="Shea T."/>
            <person name="Bowers K."/>
            <person name="McGinley-Smith S."/>
            <person name="Mohammad A.W."/>
            <person name="Gnirke A."/>
            <person name="Yurkov A.M."/>
            <person name="Nowrousian M."/>
            <person name="Sun S."/>
            <person name="Cuomo C.A."/>
            <person name="Heitman J."/>
        </authorList>
    </citation>
    <scope>NUCLEOTIDE SEQUENCE [LARGE SCALE GENOMIC DNA]</scope>
    <source>
        <strain evidence="3">CBS 11374</strain>
    </source>
</reference>
<dbReference type="SUPFAM" id="SSF52047">
    <property type="entry name" value="RNI-like"/>
    <property type="match status" value="1"/>
</dbReference>
<keyword evidence="4" id="KW-1185">Reference proteome</keyword>
<protein>
    <recommendedName>
        <fullName evidence="2">F-box domain-containing protein</fullName>
    </recommendedName>
</protein>
<dbReference type="InterPro" id="IPR001810">
    <property type="entry name" value="F-box_dom"/>
</dbReference>